<accession>A0A4Q7LCZ0</accession>
<dbReference type="GO" id="GO:0009306">
    <property type="term" value="P:protein secretion"/>
    <property type="evidence" value="ECO:0007669"/>
    <property type="project" value="InterPro"/>
</dbReference>
<evidence type="ECO:0000313" key="7">
    <source>
        <dbReference type="EMBL" id="RZS52265.1"/>
    </source>
</evidence>
<keyword evidence="4" id="KW-0472">Membrane</keyword>
<feature type="domain" description="Translocation and assembly module TamB C-terminal" evidence="6">
    <location>
        <begin position="1106"/>
        <end position="1439"/>
    </location>
</feature>
<dbReference type="Pfam" id="PF04357">
    <property type="entry name" value="TamB"/>
    <property type="match status" value="1"/>
</dbReference>
<keyword evidence="8" id="KW-1185">Reference proteome</keyword>
<name>A0A4Q7LCZ0_9BURK</name>
<dbReference type="PANTHER" id="PTHR36985">
    <property type="entry name" value="TRANSLOCATION AND ASSEMBLY MODULE SUBUNIT TAMB"/>
    <property type="match status" value="1"/>
</dbReference>
<keyword evidence="3" id="KW-1133">Transmembrane helix</keyword>
<proteinExistence type="predicted"/>
<dbReference type="PANTHER" id="PTHR36985:SF1">
    <property type="entry name" value="TRANSLOCATION AND ASSEMBLY MODULE SUBUNIT TAMB"/>
    <property type="match status" value="1"/>
</dbReference>
<gene>
    <name evidence="7" type="ORF">EV685_3457</name>
</gene>
<feature type="region of interest" description="Disordered" evidence="5">
    <location>
        <begin position="1454"/>
        <end position="1483"/>
    </location>
</feature>
<dbReference type="InterPro" id="IPR007452">
    <property type="entry name" value="TamB_C"/>
</dbReference>
<evidence type="ECO:0000256" key="2">
    <source>
        <dbReference type="ARBA" id="ARBA00022692"/>
    </source>
</evidence>
<dbReference type="GO" id="GO:0005886">
    <property type="term" value="C:plasma membrane"/>
    <property type="evidence" value="ECO:0007669"/>
    <property type="project" value="InterPro"/>
</dbReference>
<keyword evidence="2" id="KW-0812">Transmembrane</keyword>
<dbReference type="EMBL" id="SGWV01000011">
    <property type="protein sequence ID" value="RZS52265.1"/>
    <property type="molecule type" value="Genomic_DNA"/>
</dbReference>
<evidence type="ECO:0000313" key="8">
    <source>
        <dbReference type="Proteomes" id="UP000293433"/>
    </source>
</evidence>
<dbReference type="Proteomes" id="UP000293433">
    <property type="component" value="Unassembled WGS sequence"/>
</dbReference>
<reference evidence="7 8" key="1">
    <citation type="submission" date="2019-02" db="EMBL/GenBank/DDBJ databases">
        <title>Genomic Encyclopedia of Type Strains, Phase IV (KMG-IV): sequencing the most valuable type-strain genomes for metagenomic binning, comparative biology and taxonomic classification.</title>
        <authorList>
            <person name="Goeker M."/>
        </authorList>
    </citation>
    <scope>NUCLEOTIDE SEQUENCE [LARGE SCALE GENOMIC DNA]</scope>
    <source>
        <strain evidence="7 8">DSM 10617</strain>
    </source>
</reference>
<evidence type="ECO:0000259" key="6">
    <source>
        <dbReference type="Pfam" id="PF04357"/>
    </source>
</evidence>
<dbReference type="RefSeq" id="WP_165396836.1">
    <property type="nucleotide sequence ID" value="NZ_SGWV01000011.1"/>
</dbReference>
<comment type="subcellular location">
    <subcellularLocation>
        <location evidence="1">Membrane</location>
        <topology evidence="1">Single-pass membrane protein</topology>
    </subcellularLocation>
</comment>
<evidence type="ECO:0000256" key="4">
    <source>
        <dbReference type="ARBA" id="ARBA00023136"/>
    </source>
</evidence>
<evidence type="ECO:0000256" key="5">
    <source>
        <dbReference type="SAM" id="MobiDB-lite"/>
    </source>
</evidence>
<evidence type="ECO:0000256" key="1">
    <source>
        <dbReference type="ARBA" id="ARBA00004167"/>
    </source>
</evidence>
<sequence length="1483" mass="160102">MPARRWWGRSHQLIGALLALGVAVVALLVSLPYGTAGTRWLLTWVAPVLGLQAEAPDGALMDPDFALERLVIELQPGLTLDLEQPRWQGLRWRWQPREQGLAGHVALRAERVSAQRATLRDSRPRRPEPLTLPISLVLPFALDIERVDLAELALPDHLSPSLSALSGRLHLAPGRQAVHRADRLQARWDRLQLDDASLALQADAPMTLSAHVDLRPAPADASGAASAPVVTPALSDWQLQASADGPLADFRITAQLRAAGQSLDAHARIQPTLPLPLTQLSADLAGLDLGALASALPRTALSGRIDLQLDPDPAGRASEPLHLQARLDNPQAGDWNERRLPIHRLLLDARGDLRQVDQGRVSALQLGLGTPKAPAGTLSATGRWALIGQGRERRIDLELEATLANLQPQRLAPASPALQIGGPLALQLGLPWPTEGAAPRGFQAHVQTRLTGQLTGEQTAAGLPAVTLALEADANDQQLRIDSLQADAGGARLTASGTLARRPAQVALQWRSTLHDFDPALWWPRSALRNPVDAVDRLVAAGPHRLNGTLDADLALPTRAGRDLAGLGQLRGQARLTLQPSLWAGVPLAGALELDGTPQAASALSQAHMRLNLELGAPEHATRLALSGDIDPVGTRDHWQFTTDSSDLAVFNPWLRLLDPARALVLAGRGDVDLSLDGRWPQLSSRGRVQVPELSGSGIGRLNGLKGQWQVGTGADDPVEIDGGIDEAELAGWRLRRATLKTTGRGEAHQLRAGIDELTRRLVTEPGAPSNGNGNGSGNAALPTNGLTALATELDTAGGWLIDLRSARLVWQGRIERYELREREAPRSASAASLTGNSGLLPRPLRLTLDPTRITLDQSPERTELTLGETRAHLGDIHLALRQFAWQQDRSGPQPVERLSLRSQLDAIEVAPILQRMQPGFGWGGDLRIGGHIDLQAAPERFSLDASVHRESGDLRVTDPDNPKNPQRLGLADLRLALSAQEGRWRLTQRISGGNLGRLDGEQSLQTRSTAWWPDRQAFIDGRMDLQIAQLGNWGRWLPAGWRLSGRLGGNARIGGRLGQPELSGELVGQRIAVRNLLQGVDWNDAQMQVRFDGSRARIDTLSLRAGEGRATATGELTLGESPRLTLQAKAEKFAALQRVDRRLVVSGDALLKLDARSTALTGSLRADEGRIDFSNEDAPSLAEDVDVQRPEEAAARAAAQQRDPRLNQIDLKLDLGPSFMLKGRGLNTRLSGDLRLTSPGNKQALTGVIRTDEGTYAAYGQKLSVDRGVITFIGAPENPRLDIEATRSDLEDVRVGVLITGTAQAPRVRLFSSPTMTDTDKLSWLLLGRASDGLGRTDLALLQRAAFALLTGEQDSPSLIERIGLDELSVRQAEAGDTRETVVTLGKQLSRRWFVGYERSLNAAAGNWQLIYRAAQRFTLRALSGNENALDLIWTWKWGDAVLPPDITELPTTLLPTRAGRRQSPTDANPDPATGATSSPTP</sequence>
<protein>
    <submittedName>
        <fullName evidence="7">Autotransporter secretion inner membrane protein TamB</fullName>
    </submittedName>
</protein>
<comment type="caution">
    <text evidence="7">The sequence shown here is derived from an EMBL/GenBank/DDBJ whole genome shotgun (WGS) entry which is preliminary data.</text>
</comment>
<organism evidence="7 8">
    <name type="scientific">Sphaerotilus mobilis</name>
    <dbReference type="NCBI Taxonomy" id="47994"/>
    <lineage>
        <taxon>Bacteria</taxon>
        <taxon>Pseudomonadati</taxon>
        <taxon>Pseudomonadota</taxon>
        <taxon>Betaproteobacteria</taxon>
        <taxon>Burkholderiales</taxon>
        <taxon>Sphaerotilaceae</taxon>
        <taxon>Sphaerotilus</taxon>
    </lineage>
</organism>
<evidence type="ECO:0000256" key="3">
    <source>
        <dbReference type="ARBA" id="ARBA00022989"/>
    </source>
</evidence>